<dbReference type="OrthoDB" id="9806524at2"/>
<evidence type="ECO:0000313" key="2">
    <source>
        <dbReference type="Proteomes" id="UP000318801"/>
    </source>
</evidence>
<accession>A0A506U9H3</accession>
<protein>
    <submittedName>
        <fullName evidence="1">SapC family protein</fullName>
    </submittedName>
</protein>
<dbReference type="InterPro" id="IPR010836">
    <property type="entry name" value="SapC"/>
</dbReference>
<dbReference type="Proteomes" id="UP000318801">
    <property type="component" value="Unassembled WGS sequence"/>
</dbReference>
<dbReference type="Pfam" id="PF07277">
    <property type="entry name" value="SapC"/>
    <property type="match status" value="1"/>
</dbReference>
<keyword evidence="2" id="KW-1185">Reference proteome</keyword>
<dbReference type="AlphaFoldDB" id="A0A506U9H3"/>
<organism evidence="1 2">
    <name type="scientific">Martelella alba</name>
    <dbReference type="NCBI Taxonomy" id="2590451"/>
    <lineage>
        <taxon>Bacteria</taxon>
        <taxon>Pseudomonadati</taxon>
        <taxon>Pseudomonadota</taxon>
        <taxon>Alphaproteobacteria</taxon>
        <taxon>Hyphomicrobiales</taxon>
        <taxon>Aurantimonadaceae</taxon>
        <taxon>Martelella</taxon>
    </lineage>
</organism>
<dbReference type="EMBL" id="VHLG01000012">
    <property type="protein sequence ID" value="TPW28477.1"/>
    <property type="molecule type" value="Genomic_DNA"/>
</dbReference>
<comment type="caution">
    <text evidence="1">The sequence shown here is derived from an EMBL/GenBank/DDBJ whole genome shotgun (WGS) entry which is preliminary data.</text>
</comment>
<evidence type="ECO:0000313" key="1">
    <source>
        <dbReference type="EMBL" id="TPW28477.1"/>
    </source>
</evidence>
<proteinExistence type="predicted"/>
<dbReference type="RefSeq" id="WP_141150196.1">
    <property type="nucleotide sequence ID" value="NZ_VHLG01000012.1"/>
</dbReference>
<name>A0A506U9H3_9HYPH</name>
<reference evidence="1 2" key="1">
    <citation type="submission" date="2019-06" db="EMBL/GenBank/DDBJ databases">
        <authorList>
            <person name="Li M."/>
        </authorList>
    </citation>
    <scope>NUCLEOTIDE SEQUENCE [LARGE SCALE GENOMIC DNA]</scope>
    <source>
        <strain evidence="1 2">BGMRC2036</strain>
    </source>
</reference>
<sequence>MADDTLPLFYKSPQVLRFEDHKDLVLDTQPDFAFAATTNAIPLPPSEFVAAARCYPLVFAKTAGLPAAVAVTGLKQNQNLFVDASGAWLEGHYIPAYIRRYPFILIQSQDETQTVLGFEGSCQRIRPAGDLAKGLRLFNEDGTAGEATKPMMEFCSAYHQQSLLGNEFIKALQEHDLLVEKHVEMSFADKGRYRLDGLLVVDQERYRALPETVLFEWHKKGFTDAVVLHLASSQNWQHLLEIETKRISEARAA</sequence>
<gene>
    <name evidence="1" type="ORF">FJU08_16825</name>
</gene>